<proteinExistence type="predicted"/>
<dbReference type="Proteomes" id="UP001454036">
    <property type="component" value="Unassembled WGS sequence"/>
</dbReference>
<accession>A0AAV3PNM8</accession>
<protein>
    <submittedName>
        <fullName evidence="1">Uncharacterized protein</fullName>
    </submittedName>
</protein>
<dbReference type="AlphaFoldDB" id="A0AAV3PNM8"/>
<keyword evidence="2" id="KW-1185">Reference proteome</keyword>
<evidence type="ECO:0000313" key="2">
    <source>
        <dbReference type="Proteomes" id="UP001454036"/>
    </source>
</evidence>
<evidence type="ECO:0000313" key="1">
    <source>
        <dbReference type="EMBL" id="GAA0153329.1"/>
    </source>
</evidence>
<dbReference type="EMBL" id="BAABME010002157">
    <property type="protein sequence ID" value="GAA0153329.1"/>
    <property type="molecule type" value="Genomic_DNA"/>
</dbReference>
<organism evidence="1 2">
    <name type="scientific">Lithospermum erythrorhizon</name>
    <name type="common">Purple gromwell</name>
    <name type="synonym">Lithospermum officinale var. erythrorhizon</name>
    <dbReference type="NCBI Taxonomy" id="34254"/>
    <lineage>
        <taxon>Eukaryota</taxon>
        <taxon>Viridiplantae</taxon>
        <taxon>Streptophyta</taxon>
        <taxon>Embryophyta</taxon>
        <taxon>Tracheophyta</taxon>
        <taxon>Spermatophyta</taxon>
        <taxon>Magnoliopsida</taxon>
        <taxon>eudicotyledons</taxon>
        <taxon>Gunneridae</taxon>
        <taxon>Pentapetalae</taxon>
        <taxon>asterids</taxon>
        <taxon>lamiids</taxon>
        <taxon>Boraginales</taxon>
        <taxon>Boraginaceae</taxon>
        <taxon>Boraginoideae</taxon>
        <taxon>Lithospermeae</taxon>
        <taxon>Lithospermum</taxon>
    </lineage>
</organism>
<sequence length="125" mass="13455">MTKDIDNPVCPNFQSILEAQKADILTTNDVEGPASGFITISPKLMQGVHVANIPLRVVETGSGSGASNKESARFIRDEIKHLDGVIHTSLAMKSVLEARLRSLVGEDNPVFYSNTSDSEVATSQK</sequence>
<gene>
    <name evidence="1" type="ORF">LIER_11595</name>
</gene>
<comment type="caution">
    <text evidence="1">The sequence shown here is derived from an EMBL/GenBank/DDBJ whole genome shotgun (WGS) entry which is preliminary data.</text>
</comment>
<name>A0AAV3PNM8_LITER</name>
<reference evidence="1 2" key="1">
    <citation type="submission" date="2024-01" db="EMBL/GenBank/DDBJ databases">
        <title>The complete chloroplast genome sequence of Lithospermum erythrorhizon: insights into the phylogenetic relationship among Boraginaceae species and the maternal lineages of purple gromwells.</title>
        <authorList>
            <person name="Okada T."/>
            <person name="Watanabe K."/>
        </authorList>
    </citation>
    <scope>NUCLEOTIDE SEQUENCE [LARGE SCALE GENOMIC DNA]</scope>
</reference>